<proteinExistence type="predicted"/>
<name>A0ACB9FCQ4_ARCLA</name>
<evidence type="ECO:0000313" key="2">
    <source>
        <dbReference type="Proteomes" id="UP001055879"/>
    </source>
</evidence>
<organism evidence="1 2">
    <name type="scientific">Arctium lappa</name>
    <name type="common">Greater burdock</name>
    <name type="synonym">Lappa major</name>
    <dbReference type="NCBI Taxonomy" id="4217"/>
    <lineage>
        <taxon>Eukaryota</taxon>
        <taxon>Viridiplantae</taxon>
        <taxon>Streptophyta</taxon>
        <taxon>Embryophyta</taxon>
        <taxon>Tracheophyta</taxon>
        <taxon>Spermatophyta</taxon>
        <taxon>Magnoliopsida</taxon>
        <taxon>eudicotyledons</taxon>
        <taxon>Gunneridae</taxon>
        <taxon>Pentapetalae</taxon>
        <taxon>asterids</taxon>
        <taxon>campanulids</taxon>
        <taxon>Asterales</taxon>
        <taxon>Asteraceae</taxon>
        <taxon>Carduoideae</taxon>
        <taxon>Cardueae</taxon>
        <taxon>Arctiinae</taxon>
        <taxon>Arctium</taxon>
    </lineage>
</organism>
<dbReference type="Proteomes" id="UP001055879">
    <property type="component" value="Linkage Group LG01"/>
</dbReference>
<evidence type="ECO:0000313" key="1">
    <source>
        <dbReference type="EMBL" id="KAI3768930.1"/>
    </source>
</evidence>
<protein>
    <submittedName>
        <fullName evidence="1">Uncharacterized protein</fullName>
    </submittedName>
</protein>
<reference evidence="2" key="1">
    <citation type="journal article" date="2022" name="Mol. Ecol. Resour.">
        <title>The genomes of chicory, endive, great burdock and yacon provide insights into Asteraceae palaeo-polyploidization history and plant inulin production.</title>
        <authorList>
            <person name="Fan W."/>
            <person name="Wang S."/>
            <person name="Wang H."/>
            <person name="Wang A."/>
            <person name="Jiang F."/>
            <person name="Liu H."/>
            <person name="Zhao H."/>
            <person name="Xu D."/>
            <person name="Zhang Y."/>
        </authorList>
    </citation>
    <scope>NUCLEOTIDE SEQUENCE [LARGE SCALE GENOMIC DNA]</scope>
    <source>
        <strain evidence="2">cv. Niubang</strain>
    </source>
</reference>
<sequence>MLPMCMVFWLGRIYRNIWNINDVCFVWFLRYHSYGLLGKMSAWVYEDGLDLGSNSKPFYLPSIKLRINSRTVLHLHVELIWFLMAHRIFK</sequence>
<accession>A0ACB9FCQ4</accession>
<dbReference type="EMBL" id="CM042047">
    <property type="protein sequence ID" value="KAI3768930.1"/>
    <property type="molecule type" value="Genomic_DNA"/>
</dbReference>
<keyword evidence="2" id="KW-1185">Reference proteome</keyword>
<reference evidence="1 2" key="2">
    <citation type="journal article" date="2022" name="Mol. Ecol. Resour.">
        <title>The genomes of chicory, endive, great burdock and yacon provide insights into Asteraceae paleo-polyploidization history and plant inulin production.</title>
        <authorList>
            <person name="Fan W."/>
            <person name="Wang S."/>
            <person name="Wang H."/>
            <person name="Wang A."/>
            <person name="Jiang F."/>
            <person name="Liu H."/>
            <person name="Zhao H."/>
            <person name="Xu D."/>
            <person name="Zhang Y."/>
        </authorList>
    </citation>
    <scope>NUCLEOTIDE SEQUENCE [LARGE SCALE GENOMIC DNA]</scope>
    <source>
        <strain evidence="2">cv. Niubang</strain>
    </source>
</reference>
<comment type="caution">
    <text evidence="1">The sequence shown here is derived from an EMBL/GenBank/DDBJ whole genome shotgun (WGS) entry which is preliminary data.</text>
</comment>
<gene>
    <name evidence="1" type="ORF">L6452_00026</name>
</gene>